<dbReference type="EMBL" id="OV170223">
    <property type="protein sequence ID" value="CAH0723070.1"/>
    <property type="molecule type" value="Genomic_DNA"/>
</dbReference>
<keyword evidence="8" id="KW-0732">Signal</keyword>
<comment type="subcellular location">
    <subcellularLocation>
        <location evidence="1">Membrane</location>
        <topology evidence="1">Multi-pass membrane protein</topology>
    </subcellularLocation>
</comment>
<evidence type="ECO:0000256" key="4">
    <source>
        <dbReference type="ARBA" id="ARBA00022989"/>
    </source>
</evidence>
<keyword evidence="10" id="KW-1185">Reference proteome</keyword>
<keyword evidence="3 7" id="KW-0812">Transmembrane</keyword>
<feature type="transmembrane region" description="Helical" evidence="7">
    <location>
        <begin position="110"/>
        <end position="134"/>
    </location>
</feature>
<evidence type="ECO:0000256" key="6">
    <source>
        <dbReference type="ARBA" id="ARBA00023180"/>
    </source>
</evidence>
<evidence type="ECO:0000256" key="8">
    <source>
        <dbReference type="SAM" id="SignalP"/>
    </source>
</evidence>
<dbReference type="Proteomes" id="UP000838878">
    <property type="component" value="Chromosome 3"/>
</dbReference>
<evidence type="ECO:0000256" key="7">
    <source>
        <dbReference type="SAM" id="Phobius"/>
    </source>
</evidence>
<organism evidence="9 10">
    <name type="scientific">Brenthis ino</name>
    <name type="common">lesser marbled fritillary</name>
    <dbReference type="NCBI Taxonomy" id="405034"/>
    <lineage>
        <taxon>Eukaryota</taxon>
        <taxon>Metazoa</taxon>
        <taxon>Ecdysozoa</taxon>
        <taxon>Arthropoda</taxon>
        <taxon>Hexapoda</taxon>
        <taxon>Insecta</taxon>
        <taxon>Pterygota</taxon>
        <taxon>Neoptera</taxon>
        <taxon>Endopterygota</taxon>
        <taxon>Lepidoptera</taxon>
        <taxon>Glossata</taxon>
        <taxon>Ditrysia</taxon>
        <taxon>Papilionoidea</taxon>
        <taxon>Nymphalidae</taxon>
        <taxon>Heliconiinae</taxon>
        <taxon>Argynnini</taxon>
        <taxon>Brenthis</taxon>
    </lineage>
</organism>
<keyword evidence="4 7" id="KW-1133">Transmembrane helix</keyword>
<reference evidence="9" key="1">
    <citation type="submission" date="2021-12" db="EMBL/GenBank/DDBJ databases">
        <authorList>
            <person name="Martin H S."/>
        </authorList>
    </citation>
    <scope>NUCLEOTIDE SEQUENCE</scope>
</reference>
<evidence type="ECO:0000256" key="1">
    <source>
        <dbReference type="ARBA" id="ARBA00004141"/>
    </source>
</evidence>
<name>A0A8J9VN00_9NEOP</name>
<dbReference type="InterPro" id="IPR008795">
    <property type="entry name" value="Prominin"/>
</dbReference>
<feature type="non-terminal residue" evidence="9">
    <location>
        <position position="929"/>
    </location>
</feature>
<feature type="transmembrane region" description="Helical" evidence="7">
    <location>
        <begin position="480"/>
        <end position="505"/>
    </location>
</feature>
<feature type="transmembrane region" description="Helical" evidence="7">
    <location>
        <begin position="797"/>
        <end position="816"/>
    </location>
</feature>
<evidence type="ECO:0000256" key="5">
    <source>
        <dbReference type="ARBA" id="ARBA00023136"/>
    </source>
</evidence>
<evidence type="ECO:0000313" key="10">
    <source>
        <dbReference type="Proteomes" id="UP000838878"/>
    </source>
</evidence>
<accession>A0A8J9VN00</accession>
<dbReference type="PANTHER" id="PTHR22730:SF1">
    <property type="entry name" value="PROMININ-LIKE PROTEIN"/>
    <property type="match status" value="1"/>
</dbReference>
<gene>
    <name evidence="9" type="ORF">BINO364_LOCUS8943</name>
</gene>
<dbReference type="OrthoDB" id="6229420at2759"/>
<dbReference type="PANTHER" id="PTHR22730">
    <property type="entry name" value="PROMININ PROM PROTEIN"/>
    <property type="match status" value="1"/>
</dbReference>
<protein>
    <recommendedName>
        <fullName evidence="11">Prominin-like protein</fullName>
    </recommendedName>
</protein>
<evidence type="ECO:0008006" key="11">
    <source>
        <dbReference type="Google" id="ProtNLM"/>
    </source>
</evidence>
<comment type="similarity">
    <text evidence="2">Belongs to the prominin family.</text>
</comment>
<evidence type="ECO:0000256" key="2">
    <source>
        <dbReference type="ARBA" id="ARBA00006058"/>
    </source>
</evidence>
<keyword evidence="5 7" id="KW-0472">Membrane</keyword>
<dbReference type="Pfam" id="PF05478">
    <property type="entry name" value="Prominin"/>
    <property type="match status" value="1"/>
</dbReference>
<feature type="signal peptide" evidence="8">
    <location>
        <begin position="1"/>
        <end position="18"/>
    </location>
</feature>
<sequence>MMWKVLVLCALGGGLAAGQDWLPDLTDNLRNTSVLFMPEVNYSQPVINATYVSKFEFDMRAMGHLYNATPVIIDFIANKQAYPEGMVIVSDGQIEFASPREEWRTLLTHYAGPVGVLVVVGLLVIILPLSGLFWCCCQWCRVGRRRRPFDRKYDACLKGILAIVFICLLTLFLFGVVCAFATDSQIESGSQATPDAIRAGIRDTQTFLNATQAHAHHLLVQNYKELEEQLDATLTTSGKVVLVKLDQFTRATSVQKLSAMVAELESVPAQLRSVQRKTAFLRTKAEDLNAGLRQVRSSLLRTLATCKERPCVQLQEKHQIGQLDTEIQYNKMLDKYFPTIPDVSELLANVSALLDGDMRAEVAAGLEVFEGIKRTVEQHVPRVRVAITGTGERLAGVAREVTWRAGNASAALGAAALPSRLAARLAAAATARRHAARAAAAALLAVLLLLVWGLLCGVCGKRPDAYGASDCCNKGAGASCLLCGMAVTFAVGGAVALALLAHFAAGLAATRLVCDPLVEPRDNLVFSDVERFVQLERALYGDSRDPDFNLTSVLLHCHANRTVYETLQLERVYDLRAVAGGVAARVAGAVAALHTDYPPRGRPLRVLPAAARARLDRLAATPLSDFDFDRILYALETNMTSFSLLELSSQLEGAARALAPRGGFADVARDLRAAAQALARLHADAVRPMLDATADLNATASALRDVLRFNQSSLKEAIHVRMRETADVEMFLNTQGPDLVQNLTREFAERMGQRLQEYVAMVEAAARRRVGRCGPLSAAFNATRDTLCRAVLMPTNGFWVSLAWCVALFLPLLAVAQRLARLYRRPDPYPGPLVEAEYLYDAYADRDNVPLANGSKRSTLDIEGKIAEWRGRGAGEGGGAAGAGGTRAVLAGREVVCQLLAPPAALIDDLKTRLDAKDEDCESGIHESE</sequence>
<feature type="transmembrane region" description="Helical" evidence="7">
    <location>
        <begin position="155"/>
        <end position="182"/>
    </location>
</feature>
<proteinExistence type="inferred from homology"/>
<feature type="transmembrane region" description="Helical" evidence="7">
    <location>
        <begin position="438"/>
        <end position="459"/>
    </location>
</feature>
<dbReference type="AlphaFoldDB" id="A0A8J9VN00"/>
<keyword evidence="6" id="KW-0325">Glycoprotein</keyword>
<dbReference type="GO" id="GO:0016020">
    <property type="term" value="C:membrane"/>
    <property type="evidence" value="ECO:0007669"/>
    <property type="project" value="UniProtKB-SubCell"/>
</dbReference>
<evidence type="ECO:0000313" key="9">
    <source>
        <dbReference type="EMBL" id="CAH0723070.1"/>
    </source>
</evidence>
<feature type="chain" id="PRO_5035467755" description="Prominin-like protein" evidence="8">
    <location>
        <begin position="19"/>
        <end position="929"/>
    </location>
</feature>
<evidence type="ECO:0000256" key="3">
    <source>
        <dbReference type="ARBA" id="ARBA00022692"/>
    </source>
</evidence>